<comment type="caution">
    <text evidence="8">The sequence shown here is derived from an EMBL/GenBank/DDBJ whole genome shotgun (WGS) entry which is preliminary data.</text>
</comment>
<dbReference type="PANTHER" id="PTHR19302:SF33">
    <property type="entry name" value="GAMMA-TUBULIN COMPLEX COMPONENT 5"/>
    <property type="match status" value="1"/>
</dbReference>
<reference evidence="8" key="1">
    <citation type="journal article" date="2021" name="Open Biol.">
        <title>Shared evolutionary footprints suggest mitochondrial oxidative damage underlies multiple complex I losses in fungi.</title>
        <authorList>
            <person name="Schikora-Tamarit M.A."/>
            <person name="Marcet-Houben M."/>
            <person name="Nosek J."/>
            <person name="Gabaldon T."/>
        </authorList>
    </citation>
    <scope>NUCLEOTIDE SEQUENCE</scope>
    <source>
        <strain evidence="8">CBS6341</strain>
    </source>
</reference>
<dbReference type="Pfam" id="PF17681">
    <property type="entry name" value="GCP_N_terminal"/>
    <property type="match status" value="1"/>
</dbReference>
<dbReference type="GO" id="GO:0051321">
    <property type="term" value="P:meiotic cell cycle"/>
    <property type="evidence" value="ECO:0007669"/>
    <property type="project" value="TreeGrafter"/>
</dbReference>
<dbReference type="InterPro" id="IPR041470">
    <property type="entry name" value="GCP_N"/>
</dbReference>
<feature type="domain" description="Gamma tubulin complex component C-terminal" evidence="6">
    <location>
        <begin position="497"/>
        <end position="855"/>
    </location>
</feature>
<keyword evidence="4 5" id="KW-0206">Cytoskeleton</keyword>
<comment type="subcellular location">
    <subcellularLocation>
        <location evidence="5">Cytoplasm</location>
        <location evidence="5">Cytoskeleton</location>
        <location evidence="5">Microtubule organizing center</location>
    </subcellularLocation>
</comment>
<dbReference type="GO" id="GO:0000930">
    <property type="term" value="C:gamma-tubulin complex"/>
    <property type="evidence" value="ECO:0007669"/>
    <property type="project" value="TreeGrafter"/>
</dbReference>
<dbReference type="GO" id="GO:0051011">
    <property type="term" value="F:microtubule minus-end binding"/>
    <property type="evidence" value="ECO:0007669"/>
    <property type="project" value="TreeGrafter"/>
</dbReference>
<keyword evidence="3 5" id="KW-0493">Microtubule</keyword>
<keyword evidence="9" id="KW-1185">Reference proteome</keyword>
<dbReference type="OrthoDB" id="5860513at2759"/>
<dbReference type="Proteomes" id="UP000769528">
    <property type="component" value="Unassembled WGS sequence"/>
</dbReference>
<dbReference type="GO" id="GO:0007020">
    <property type="term" value="P:microtubule nucleation"/>
    <property type="evidence" value="ECO:0007669"/>
    <property type="project" value="InterPro"/>
</dbReference>
<dbReference type="GO" id="GO:0000922">
    <property type="term" value="C:spindle pole"/>
    <property type="evidence" value="ECO:0007669"/>
    <property type="project" value="InterPro"/>
</dbReference>
<evidence type="ECO:0000259" key="7">
    <source>
        <dbReference type="Pfam" id="PF17681"/>
    </source>
</evidence>
<dbReference type="InterPro" id="IPR040457">
    <property type="entry name" value="GCP_C"/>
</dbReference>
<dbReference type="EMBL" id="JAEUBF010001298">
    <property type="protein sequence ID" value="KAH3670827.1"/>
    <property type="molecule type" value="Genomic_DNA"/>
</dbReference>
<evidence type="ECO:0000256" key="1">
    <source>
        <dbReference type="ARBA" id="ARBA00010337"/>
    </source>
</evidence>
<comment type="similarity">
    <text evidence="1 5">Belongs to the TUBGCP family.</text>
</comment>
<evidence type="ECO:0000256" key="3">
    <source>
        <dbReference type="ARBA" id="ARBA00022701"/>
    </source>
</evidence>
<dbReference type="AlphaFoldDB" id="A0A9P8PGH2"/>
<gene>
    <name evidence="8" type="ORF">WICMUC_004796</name>
</gene>
<keyword evidence="2 5" id="KW-0963">Cytoplasm</keyword>
<accession>A0A9P8PGH2</accession>
<evidence type="ECO:0000259" key="6">
    <source>
        <dbReference type="Pfam" id="PF04130"/>
    </source>
</evidence>
<feature type="domain" description="Gamma tubulin complex component protein N-terminal" evidence="7">
    <location>
        <begin position="209"/>
        <end position="490"/>
    </location>
</feature>
<evidence type="ECO:0000313" key="8">
    <source>
        <dbReference type="EMBL" id="KAH3670827.1"/>
    </source>
</evidence>
<dbReference type="GO" id="GO:0031122">
    <property type="term" value="P:cytoplasmic microtubule organization"/>
    <property type="evidence" value="ECO:0007669"/>
    <property type="project" value="TreeGrafter"/>
</dbReference>
<protein>
    <recommendedName>
        <fullName evidence="5">Spindle pole body component</fullName>
    </recommendedName>
</protein>
<dbReference type="InterPro" id="IPR007259">
    <property type="entry name" value="GCP"/>
</dbReference>
<evidence type="ECO:0000313" key="9">
    <source>
        <dbReference type="Proteomes" id="UP000769528"/>
    </source>
</evidence>
<evidence type="ECO:0000256" key="5">
    <source>
        <dbReference type="RuleBase" id="RU363050"/>
    </source>
</evidence>
<dbReference type="Pfam" id="PF04130">
    <property type="entry name" value="GCP_C_terminal"/>
    <property type="match status" value="1"/>
</dbReference>
<reference evidence="8" key="2">
    <citation type="submission" date="2021-01" db="EMBL/GenBank/DDBJ databases">
        <authorList>
            <person name="Schikora-Tamarit M.A."/>
        </authorList>
    </citation>
    <scope>NUCLEOTIDE SEQUENCE</scope>
    <source>
        <strain evidence="8">CBS6341</strain>
    </source>
</reference>
<name>A0A9P8PGH2_9ASCO</name>
<evidence type="ECO:0000256" key="4">
    <source>
        <dbReference type="ARBA" id="ARBA00023212"/>
    </source>
</evidence>
<dbReference type="GO" id="GO:0043015">
    <property type="term" value="F:gamma-tubulin binding"/>
    <property type="evidence" value="ECO:0007669"/>
    <property type="project" value="InterPro"/>
</dbReference>
<dbReference type="Gene3D" id="1.20.120.1900">
    <property type="entry name" value="Gamma-tubulin complex, C-terminal domain"/>
    <property type="match status" value="1"/>
</dbReference>
<dbReference type="PANTHER" id="PTHR19302">
    <property type="entry name" value="GAMMA TUBULIN COMPLEX PROTEIN"/>
    <property type="match status" value="1"/>
</dbReference>
<evidence type="ECO:0000256" key="2">
    <source>
        <dbReference type="ARBA" id="ARBA00022490"/>
    </source>
</evidence>
<dbReference type="GO" id="GO:0051225">
    <property type="term" value="P:spindle assembly"/>
    <property type="evidence" value="ECO:0007669"/>
    <property type="project" value="TreeGrafter"/>
</dbReference>
<sequence length="856" mass="100335">MSRDNVRVTELLANLVKLILPINELGSEYVESVYDEFLRQIETNHPTVNRQERTPDLNQLINQFDSKLPTNFAKNEFQQIIQQLFNYTSPSVIARYLMTFLNIVDSPIDNSSPINARYSRSNNNRIPISRHYGYDNMSVHGGFNDNRSIVSGFAGGFNNQDSFEHIDKLSDKRSVYSASRAEDSMKNYSFEEILIPYFENHIPDKRILDKIAYTLVGTTSDLFPLKDDEIYIPDIIPNSISGSLHALLEISLLYMKLTLSIENFKSQRLNSQIKTAFFSFITEQLNDYLKLVNELTTKPYSLKTLIADLYDELIRLRFLSFISKKSIEITGYQLLSFLFTYNNYGDFTIRDTTRKVINYCLQPFVSAINIWVVEGELNDRANEFFISYDTTNVQSHMDFSNRAKFSRERVPSFLSKEISETIYSIGITNHFLKFYCKETEWINEYSQKARFLLQTVIKSGTHLLDILRGLEFSKLISKLNSEILNYFTHIIHSKFHLLNVLNALTDFLLMRKGDFIEALMNRGQSLFNEPSSMLSTTQLSNLLRESVDKTTVRHYLNEDKHILNNLDARILNLGHGNIGWDVFTLDYTIETPLSFILNTQFNEHKREYLRIFNHLWKIKRLNYIFSEEWITNKNLKNRNKDQKFKRMKLIQNFFHNFIKTIEGYIFNEIIDVSYKSLVREISGENSKRKLEITRVGNGFKVPANSMKPDLSYLRDNDYDDNGFNKFENSQKELKIEELTNHHQQFLFSITKHKLIDRENEISRGKLSQEFYVTQLNNLINTAFKFSMTVKEFNILVSEESKSFKEYNDENSTKKKTVYRILLKLFNEFNSGLKVFVNDLTNDDDLELRYLGISLNQ</sequence>
<dbReference type="InterPro" id="IPR042241">
    <property type="entry name" value="GCP_C_sf"/>
</dbReference>
<dbReference type="GO" id="GO:0005874">
    <property type="term" value="C:microtubule"/>
    <property type="evidence" value="ECO:0007669"/>
    <property type="project" value="UniProtKB-KW"/>
</dbReference>
<dbReference type="GO" id="GO:0000278">
    <property type="term" value="P:mitotic cell cycle"/>
    <property type="evidence" value="ECO:0007669"/>
    <property type="project" value="TreeGrafter"/>
</dbReference>
<dbReference type="GO" id="GO:0005816">
    <property type="term" value="C:spindle pole body"/>
    <property type="evidence" value="ECO:0007669"/>
    <property type="project" value="UniProtKB-ARBA"/>
</dbReference>
<proteinExistence type="inferred from homology"/>
<organism evidence="8 9">
    <name type="scientific">Wickerhamomyces mucosus</name>
    <dbReference type="NCBI Taxonomy" id="1378264"/>
    <lineage>
        <taxon>Eukaryota</taxon>
        <taxon>Fungi</taxon>
        <taxon>Dikarya</taxon>
        <taxon>Ascomycota</taxon>
        <taxon>Saccharomycotina</taxon>
        <taxon>Saccharomycetes</taxon>
        <taxon>Phaffomycetales</taxon>
        <taxon>Wickerhamomycetaceae</taxon>
        <taxon>Wickerhamomyces</taxon>
    </lineage>
</organism>